<dbReference type="Pfam" id="PF07714">
    <property type="entry name" value="PK_Tyr_Ser-Thr"/>
    <property type="match status" value="1"/>
</dbReference>
<evidence type="ECO:0000256" key="8">
    <source>
        <dbReference type="SAM" id="Phobius"/>
    </source>
</evidence>
<organism evidence="10 11">
    <name type="scientific">Pleodorina starrii</name>
    <dbReference type="NCBI Taxonomy" id="330485"/>
    <lineage>
        <taxon>Eukaryota</taxon>
        <taxon>Viridiplantae</taxon>
        <taxon>Chlorophyta</taxon>
        <taxon>core chlorophytes</taxon>
        <taxon>Chlorophyceae</taxon>
        <taxon>CS clade</taxon>
        <taxon>Chlamydomonadales</taxon>
        <taxon>Volvocaceae</taxon>
        <taxon>Pleodorina</taxon>
    </lineage>
</organism>
<feature type="region of interest" description="Disordered" evidence="7">
    <location>
        <begin position="410"/>
        <end position="432"/>
    </location>
</feature>
<feature type="region of interest" description="Disordered" evidence="7">
    <location>
        <begin position="685"/>
        <end position="727"/>
    </location>
</feature>
<keyword evidence="1" id="KW-0723">Serine/threonine-protein kinase</keyword>
<dbReference type="PROSITE" id="PS50011">
    <property type="entry name" value="PROTEIN_KINASE_DOM"/>
    <property type="match status" value="1"/>
</dbReference>
<evidence type="ECO:0000259" key="9">
    <source>
        <dbReference type="PROSITE" id="PS50011"/>
    </source>
</evidence>
<feature type="region of interest" description="Disordered" evidence="7">
    <location>
        <begin position="1309"/>
        <end position="1407"/>
    </location>
</feature>
<comment type="caution">
    <text evidence="10">The sequence shown here is derived from an EMBL/GenBank/DDBJ whole genome shotgun (WGS) entry which is preliminary data.</text>
</comment>
<feature type="binding site" evidence="6">
    <location>
        <position position="859"/>
    </location>
    <ligand>
        <name>ATP</name>
        <dbReference type="ChEBI" id="CHEBI:30616"/>
    </ligand>
</feature>
<sequence>MHSANGTLVYGDPALSIALWGEKGPSAAAGSSSAVILDGPPSAPLRIGPPDDVFLNNMACSSLSDLFAKDATPPPPPPPPVQTAKPLLPVEQMPRVLQVSYSSITYVTVAGSSEPGGQQAEAAAATKNSSSDAPAASPATSSRSFTQMEIRITNINNSRPVPLEAVEVQYHFEGPISWQPPDSAAGFGSKPPPFRMDCSYASPELLGGCDALTWSFGVGLPGVPGAQYVLNVGFKRGTGALVLRRPPVEQDNDTVAATPAATGGNATGGGLVNASRTAFASSPADDDADASNGNSSFPQLPSVELILSIEPITPGPMDARQDYSYMETPLMWPPDDAQSALLRLLNATVANSSTTVLLRRTLPNPRMPAYVSMMFPGDLSLFNHDVSIPVTIPVWGSPPAPASEQPFIVEQDQQQQQQQPSAQGVDDALPPGSFCQRKGDGKLSCTVAKTYCCASSGTIVTILPTGWAKTLSSTQPDDDLHDPILADPAIDLLDDGGGGGHGRQQKRTTTIAASISVGVIAIALAGGLAVYYNRRRAVFTRGGGGGADGGRGDRISCGDGGGGDGGDEHRGGDDNDGDNSSAPNRRRRRWRGLLTDLQRLQRHPPYHVSQQQVHVTPSEASELHWVLNASWWQDNSPYQDGPMGQQGLLPKYPTMPIEVFMAHVEALSPPTTRELREQLALAGVDPSMTTRSEGGGGGAGGGRQHESGGSGPASATMAEADPARMEEDRTRLRVLLRKAKTWTGRVGETWELLPDYPPHLLMPPLQPPEPAAGPLSSQAATRHGPLPRMPAAKARAAGTGCGSGAAMVLPGTVTLSMAPIELDVDFETEVAPNLGRLIGVGGFGRVYEATWRGRKVAVKTVNIDNEAQRQALAKEAQITARFRNCERIVQLLGASLGLGLSTAAPGHDAVAGEGPSGAAISISRRSTDHGGAEISSSGGGAKTATISDRNIVGLTLASSSGVTDARQGEERAAAVCVTNDSDRDVEAQATSGQGASPGPPPPPVHQPASRPPLQQQPVAQQQQQQQQPPGQKTAALIMELCEGGNLGGRIHHPHMRRLEYLEVLQLSRDVAEGMAHLHHFGVLHRDLKPGNVLLDSRGRAKIADFGISRLRFNYMAPELFNGTRVDERADIYSLGCIMYEAATRNVPFGNLWRGPTPVARAAWDDSGEEGGNLGGGSPGAIVLAVAILGRRPPLPDWVPRGLAELITACWAKDPRARPTAVEVFERLDELIVEEMGRRAARAAGGGRPRVSHPGVADIQPAPPPLQGSPEMASLQQPSPPLSSGSAMAAAAAAARRPLLLSFRPWSGSGSIPPVDEQRPAGQSHLPDTHSQQHSQQQLLPELHPLQRLAGSPPTPKLAGGPPPAQPGRAALPSQRASIPRLDLPPLPSPRGVAGLPPPELPPPAGQSQVLQLLRPAERDDELQPQEVGGDAIGSSHSVGLASSVGGEARGLAGTPSSSLALPAGASPAAGAWVGLVTAAPAAAVIASSHAAAAPSAAPLLTSAAAPMPMSASVGRSISDGRPADIRKAAAADVRRSFTTADAEGGWPGGAAAATEAAAARRRRADWAQQGGGGSSPAVPSGLRVGTVERFFSARSRRQDPQTTEDEFCTLSEEAAEGDTGEDDVIPAAGGDGNGRNSASCWSARRRTTGSLSLHSGLRAVTEGDGGSAGDGSGGSDRPSRQGTASGGGSTSGSVERPVVQRSSGGVDRSQRSGDSLQQQQPPVASLDASRAARPAASVQRPTVQPALQSAFKGGLLIGHTAAARPPAGDGPPVTTEVGGGGVGDSSSAAGTGLGATSRGASAPVPLGPETSGTDVAGLRAAISAPEADILAADSMPHSLAANIATSAAALDSVAASGGVGGGEGREYAASTAVGPAVSRWWPWWLLFSRRPLAEQHQHQHQAPAEPTNPQPAGRPRGPSSGLEPHQQVGGGGGGGSGHSYAGPSACCSAGPSTFQAASVGTATSSSGPTCDSTAGAGLSCPYFPSLLLASYLGPHHNLWPKGTASPGRGDAAALLPIPPAGPCTAAAQHSTPAVLVEERDVRGHEACNTADEVGRQSS</sequence>
<feature type="domain" description="Protein kinase" evidence="9">
    <location>
        <begin position="832"/>
        <end position="1231"/>
    </location>
</feature>
<feature type="transmembrane region" description="Helical" evidence="8">
    <location>
        <begin position="511"/>
        <end position="532"/>
    </location>
</feature>
<feature type="compositionally biased region" description="Gly residues" evidence="7">
    <location>
        <begin position="693"/>
        <end position="702"/>
    </location>
</feature>
<feature type="compositionally biased region" description="Low complexity" evidence="7">
    <location>
        <begin position="254"/>
        <end position="264"/>
    </location>
</feature>
<feature type="region of interest" description="Disordered" evidence="7">
    <location>
        <begin position="1420"/>
        <end position="1440"/>
    </location>
</feature>
<dbReference type="InterPro" id="IPR051681">
    <property type="entry name" value="Ser/Thr_Kinases-Pseudokinases"/>
</dbReference>
<feature type="region of interest" description="Disordered" evidence="7">
    <location>
        <begin position="1894"/>
        <end position="1939"/>
    </location>
</feature>
<name>A0A9W6F963_9CHLO</name>
<evidence type="ECO:0000256" key="1">
    <source>
        <dbReference type="ARBA" id="ARBA00022527"/>
    </source>
</evidence>
<feature type="compositionally biased region" description="Low complexity" evidence="7">
    <location>
        <begin position="1761"/>
        <end position="1776"/>
    </location>
</feature>
<feature type="region of interest" description="Disordered" evidence="7">
    <location>
        <begin position="1540"/>
        <end position="1743"/>
    </location>
</feature>
<dbReference type="InterPro" id="IPR017441">
    <property type="entry name" value="Protein_kinase_ATP_BS"/>
</dbReference>
<dbReference type="EMBL" id="BRXU01000033">
    <property type="protein sequence ID" value="GLC60301.1"/>
    <property type="molecule type" value="Genomic_DNA"/>
</dbReference>
<feature type="region of interest" description="Disordered" evidence="7">
    <location>
        <begin position="250"/>
        <end position="269"/>
    </location>
</feature>
<keyword evidence="8" id="KW-0812">Transmembrane</keyword>
<evidence type="ECO:0000256" key="4">
    <source>
        <dbReference type="ARBA" id="ARBA00022777"/>
    </source>
</evidence>
<feature type="compositionally biased region" description="Acidic residues" evidence="7">
    <location>
        <begin position="1602"/>
        <end position="1624"/>
    </location>
</feature>
<keyword evidence="8" id="KW-1133">Transmembrane helix</keyword>
<evidence type="ECO:0000313" key="11">
    <source>
        <dbReference type="Proteomes" id="UP001165080"/>
    </source>
</evidence>
<evidence type="ECO:0000256" key="6">
    <source>
        <dbReference type="PROSITE-ProRule" id="PRU10141"/>
    </source>
</evidence>
<evidence type="ECO:0000256" key="5">
    <source>
        <dbReference type="ARBA" id="ARBA00022840"/>
    </source>
</evidence>
<feature type="region of interest" description="Disordered" evidence="7">
    <location>
        <begin position="1760"/>
        <end position="1812"/>
    </location>
</feature>
<dbReference type="Gene3D" id="3.30.200.20">
    <property type="entry name" value="Phosphorylase Kinase, domain 1"/>
    <property type="match status" value="1"/>
</dbReference>
<feature type="compositionally biased region" description="Gly residues" evidence="7">
    <location>
        <begin position="1663"/>
        <end position="1674"/>
    </location>
</feature>
<keyword evidence="11" id="KW-1185">Reference proteome</keyword>
<feature type="region of interest" description="Disordered" evidence="7">
    <location>
        <begin position="112"/>
        <end position="143"/>
    </location>
</feature>
<feature type="compositionally biased region" description="Gly residues" evidence="7">
    <location>
        <begin position="1928"/>
        <end position="1937"/>
    </location>
</feature>
<evidence type="ECO:0000256" key="2">
    <source>
        <dbReference type="ARBA" id="ARBA00022679"/>
    </source>
</evidence>
<evidence type="ECO:0000256" key="7">
    <source>
        <dbReference type="SAM" id="MobiDB-lite"/>
    </source>
</evidence>
<feature type="compositionally biased region" description="Low complexity" evidence="7">
    <location>
        <begin position="1540"/>
        <end position="1557"/>
    </location>
</feature>
<dbReference type="InterPro" id="IPR000719">
    <property type="entry name" value="Prot_kinase_dom"/>
</dbReference>
<protein>
    <recommendedName>
        <fullName evidence="9">Protein kinase domain-containing protein</fullName>
    </recommendedName>
</protein>
<dbReference type="GO" id="GO:0005524">
    <property type="term" value="F:ATP binding"/>
    <property type="evidence" value="ECO:0007669"/>
    <property type="project" value="UniProtKB-UniRule"/>
</dbReference>
<dbReference type="InterPro" id="IPR011009">
    <property type="entry name" value="Kinase-like_dom_sf"/>
</dbReference>
<dbReference type="Proteomes" id="UP001165080">
    <property type="component" value="Unassembled WGS sequence"/>
</dbReference>
<evidence type="ECO:0000313" key="10">
    <source>
        <dbReference type="EMBL" id="GLC60301.1"/>
    </source>
</evidence>
<gene>
    <name evidence="10" type="primary">PLEST007507</name>
    <name evidence="10" type="ORF">PLESTB_001596000</name>
</gene>
<dbReference type="PROSITE" id="PS00107">
    <property type="entry name" value="PROTEIN_KINASE_ATP"/>
    <property type="match status" value="1"/>
</dbReference>
<feature type="compositionally biased region" description="Polar residues" evidence="7">
    <location>
        <begin position="1712"/>
        <end position="1722"/>
    </location>
</feature>
<feature type="compositionally biased region" description="Pro residues" evidence="7">
    <location>
        <begin position="1395"/>
        <end position="1404"/>
    </location>
</feature>
<accession>A0A9W6F963</accession>
<dbReference type="SUPFAM" id="SSF56112">
    <property type="entry name" value="Protein kinase-like (PK-like)"/>
    <property type="match status" value="1"/>
</dbReference>
<feature type="compositionally biased region" description="Low complexity" evidence="7">
    <location>
        <begin position="120"/>
        <end position="143"/>
    </location>
</feature>
<keyword evidence="8" id="KW-0472">Membrane</keyword>
<feature type="region of interest" description="Disordered" evidence="7">
    <location>
        <begin position="976"/>
        <end position="1032"/>
    </location>
</feature>
<feature type="region of interest" description="Disordered" evidence="7">
    <location>
        <begin position="909"/>
        <end position="944"/>
    </location>
</feature>
<evidence type="ECO:0000256" key="3">
    <source>
        <dbReference type="ARBA" id="ARBA00022741"/>
    </source>
</evidence>
<keyword evidence="5 6" id="KW-0067">ATP-binding</keyword>
<dbReference type="PROSITE" id="PS00108">
    <property type="entry name" value="PROTEIN_KINASE_ST"/>
    <property type="match status" value="1"/>
</dbReference>
<dbReference type="InterPro" id="IPR008271">
    <property type="entry name" value="Ser/Thr_kinase_AS"/>
</dbReference>
<dbReference type="PANTHER" id="PTHR44329">
    <property type="entry name" value="SERINE/THREONINE-PROTEIN KINASE TNNI3K-RELATED"/>
    <property type="match status" value="1"/>
</dbReference>
<dbReference type="GO" id="GO:0004674">
    <property type="term" value="F:protein serine/threonine kinase activity"/>
    <property type="evidence" value="ECO:0007669"/>
    <property type="project" value="UniProtKB-KW"/>
</dbReference>
<feature type="compositionally biased region" description="Pro residues" evidence="7">
    <location>
        <begin position="1352"/>
        <end position="1365"/>
    </location>
</feature>
<keyword evidence="3 6" id="KW-0547">Nucleotide-binding</keyword>
<keyword evidence="4" id="KW-0418">Kinase</keyword>
<dbReference type="Gene3D" id="1.10.510.10">
    <property type="entry name" value="Transferase(Phosphotransferase) domain 1"/>
    <property type="match status" value="1"/>
</dbReference>
<dbReference type="InterPro" id="IPR001245">
    <property type="entry name" value="Ser-Thr/Tyr_kinase_cat_dom"/>
</dbReference>
<feature type="region of interest" description="Disordered" evidence="7">
    <location>
        <begin position="541"/>
        <end position="588"/>
    </location>
</feature>
<dbReference type="PANTHER" id="PTHR44329:SF214">
    <property type="entry name" value="PROTEIN KINASE DOMAIN-CONTAINING PROTEIN"/>
    <property type="match status" value="1"/>
</dbReference>
<keyword evidence="2" id="KW-0808">Transferase</keyword>
<reference evidence="10 11" key="1">
    <citation type="journal article" date="2023" name="Commun. Biol.">
        <title>Reorganization of the ancestral sex-determining regions during the evolution of trioecy in Pleodorina starrii.</title>
        <authorList>
            <person name="Takahashi K."/>
            <person name="Suzuki S."/>
            <person name="Kawai-Toyooka H."/>
            <person name="Yamamoto K."/>
            <person name="Hamaji T."/>
            <person name="Ootsuki R."/>
            <person name="Yamaguchi H."/>
            <person name="Kawachi M."/>
            <person name="Higashiyama T."/>
            <person name="Nozaki H."/>
        </authorList>
    </citation>
    <scope>NUCLEOTIDE SEQUENCE [LARGE SCALE GENOMIC DNA]</scope>
    <source>
        <strain evidence="10 11">NIES-4479</strain>
    </source>
</reference>
<feature type="region of interest" description="Disordered" evidence="7">
    <location>
        <begin position="1242"/>
        <end position="1288"/>
    </location>
</feature>
<feature type="compositionally biased region" description="Low complexity" evidence="7">
    <location>
        <begin position="1273"/>
        <end position="1288"/>
    </location>
</feature>
<feature type="compositionally biased region" description="Low complexity" evidence="7">
    <location>
        <begin position="1329"/>
        <end position="1346"/>
    </location>
</feature>
<dbReference type="Pfam" id="PF00069">
    <property type="entry name" value="Pkinase"/>
    <property type="match status" value="1"/>
</dbReference>
<dbReference type="SMART" id="SM00220">
    <property type="entry name" value="S_TKc"/>
    <property type="match status" value="1"/>
</dbReference>
<feature type="compositionally biased region" description="Low complexity" evidence="7">
    <location>
        <begin position="1006"/>
        <end position="1031"/>
    </location>
</feature>
<proteinExistence type="predicted"/>